<dbReference type="WBParaSite" id="L893_g22203.t1">
    <property type="protein sequence ID" value="L893_g22203.t1"/>
    <property type="gene ID" value="L893_g22203"/>
</dbReference>
<feature type="signal peptide" evidence="2">
    <location>
        <begin position="1"/>
        <end position="21"/>
    </location>
</feature>
<dbReference type="AlphaFoldDB" id="A0A1I7Z2N3"/>
<evidence type="ECO:0000313" key="3">
    <source>
        <dbReference type="Proteomes" id="UP000095287"/>
    </source>
</evidence>
<feature type="region of interest" description="Disordered" evidence="1">
    <location>
        <begin position="372"/>
        <end position="394"/>
    </location>
</feature>
<keyword evidence="3" id="KW-1185">Reference proteome</keyword>
<feature type="region of interest" description="Disordered" evidence="1">
    <location>
        <begin position="406"/>
        <end position="436"/>
    </location>
</feature>
<organism evidence="3 4">
    <name type="scientific">Steinernema glaseri</name>
    <dbReference type="NCBI Taxonomy" id="37863"/>
    <lineage>
        <taxon>Eukaryota</taxon>
        <taxon>Metazoa</taxon>
        <taxon>Ecdysozoa</taxon>
        <taxon>Nematoda</taxon>
        <taxon>Chromadorea</taxon>
        <taxon>Rhabditida</taxon>
        <taxon>Tylenchina</taxon>
        <taxon>Panagrolaimomorpha</taxon>
        <taxon>Strongyloidoidea</taxon>
        <taxon>Steinernematidae</taxon>
        <taxon>Steinernema</taxon>
    </lineage>
</organism>
<evidence type="ECO:0000256" key="2">
    <source>
        <dbReference type="SAM" id="SignalP"/>
    </source>
</evidence>
<dbReference type="Proteomes" id="UP000095287">
    <property type="component" value="Unplaced"/>
</dbReference>
<evidence type="ECO:0000256" key="1">
    <source>
        <dbReference type="SAM" id="MobiDB-lite"/>
    </source>
</evidence>
<protein>
    <submittedName>
        <fullName evidence="4">Big_5 domain-containing protein</fullName>
    </submittedName>
</protein>
<feature type="compositionally biased region" description="Low complexity" evidence="1">
    <location>
        <begin position="372"/>
        <end position="392"/>
    </location>
</feature>
<evidence type="ECO:0000313" key="4">
    <source>
        <dbReference type="WBParaSite" id="L893_g22203.t1"/>
    </source>
</evidence>
<reference evidence="4" key="1">
    <citation type="submission" date="2016-11" db="UniProtKB">
        <authorList>
            <consortium name="WormBaseParasite"/>
        </authorList>
    </citation>
    <scope>IDENTIFICATION</scope>
</reference>
<accession>A0A1I7Z2N3</accession>
<name>A0A1I7Z2N3_9BILA</name>
<feature type="chain" id="PRO_5009312897" evidence="2">
    <location>
        <begin position="22"/>
        <end position="462"/>
    </location>
</feature>
<sequence>MLRRTTVAAVLGLLVLPLACASQQIQVQLPFFLFANDDVSVAKFDSADPPCLFVVSTADTTKVDLSAITFQFNGPDTTSPESANVQDILKGSKFGVKCFSGAGKYLYINTTGAFKDDATKTAQGREILFYFMSAAKRTNTGVCSDGYWGGNVYSTLEESVAASVAADCPAVFLTTSDCPKALLDVVRTKVPSSGLTVSTPQWGSKAGTELFTISPNNLNTHDGEELVRSVLIISTSEKTPVEGVVKVTADTTTATCDLSRTVKGNEASSGVIASDPLASGDFTFTLTVTKIGTDPRPQLKFTKVSQGEKSTLTVTIKSDAGVNTLSNFHTIVVPNVCSVTVTYVPDAACAPDSCDPLKIAYEVTPFSATTTTVATTTDPTTTSPTSTQSTSSEEIAYEVTPFSATTPTIATTTTDPTTTSPTTTQSTSSEKVTTTTVHTTTGSSSQAVLSVAALLASAALFA</sequence>
<proteinExistence type="predicted"/>
<keyword evidence="2" id="KW-0732">Signal</keyword>